<name>A0AAF0FRN6_9EURY</name>
<dbReference type="Gene3D" id="3.40.50.150">
    <property type="entry name" value="Vaccinia Virus protein VP39"/>
    <property type="match status" value="1"/>
</dbReference>
<sequence length="147" mass="16869">MNEKYQDNPPLNEPFKVGRDESRLLFDLGIALSCIQKNYENIKILDFAAGTCWISEWLNRMGYDVSACDIYTNFACVGRERFSLDKWLNSNSMSFVLCDGGCLSFKDNTFSNIICFDSLHHMKDYSKTLSEMHRVLIPGGRAIFIEP</sequence>
<dbReference type="GO" id="GO:0008757">
    <property type="term" value="F:S-adenosylmethionine-dependent methyltransferase activity"/>
    <property type="evidence" value="ECO:0007669"/>
    <property type="project" value="InterPro"/>
</dbReference>
<accession>A0AAF0FRN6</accession>
<dbReference type="CDD" id="cd02440">
    <property type="entry name" value="AdoMet_MTases"/>
    <property type="match status" value="1"/>
</dbReference>
<dbReference type="EMBL" id="CP091092">
    <property type="protein sequence ID" value="WFN36781.1"/>
    <property type="molecule type" value="Genomic_DNA"/>
</dbReference>
<dbReference type="AlphaFoldDB" id="A0AAF0FRN6"/>
<dbReference type="Pfam" id="PF08241">
    <property type="entry name" value="Methyltransf_11"/>
    <property type="match status" value="1"/>
</dbReference>
<organism evidence="2 3">
    <name type="scientific">Methanomicrobium antiquum</name>
    <dbReference type="NCBI Taxonomy" id="487686"/>
    <lineage>
        <taxon>Archaea</taxon>
        <taxon>Methanobacteriati</taxon>
        <taxon>Methanobacteriota</taxon>
        <taxon>Stenosarchaea group</taxon>
        <taxon>Methanomicrobia</taxon>
        <taxon>Methanomicrobiales</taxon>
        <taxon>Methanomicrobiaceae</taxon>
        <taxon>Methanomicrobium</taxon>
    </lineage>
</organism>
<dbReference type="PANTHER" id="PTHR43591">
    <property type="entry name" value="METHYLTRANSFERASE"/>
    <property type="match status" value="1"/>
</dbReference>
<reference evidence="2" key="1">
    <citation type="submission" date="2022-01" db="EMBL/GenBank/DDBJ databases">
        <title>Complete genome of Methanomicrobium antiquum DSM 21220.</title>
        <authorList>
            <person name="Chen S.-C."/>
            <person name="You Y.-T."/>
            <person name="Zhou Y.-Z."/>
            <person name="Lai M.-C."/>
        </authorList>
    </citation>
    <scope>NUCLEOTIDE SEQUENCE</scope>
    <source>
        <strain evidence="2">DSM 21220</strain>
    </source>
</reference>
<keyword evidence="2" id="KW-0489">Methyltransferase</keyword>
<protein>
    <submittedName>
        <fullName evidence="2">Class I SAM-dependent methyltransferase</fullName>
    </submittedName>
</protein>
<feature type="domain" description="Methyltransferase type 11" evidence="1">
    <location>
        <begin position="45"/>
        <end position="144"/>
    </location>
</feature>
<dbReference type="RefSeq" id="WP_278099617.1">
    <property type="nucleotide sequence ID" value="NZ_CP091092.1"/>
</dbReference>
<keyword evidence="2" id="KW-0808">Transferase</keyword>
<dbReference type="KEGG" id="manq:L1994_11695"/>
<dbReference type="SUPFAM" id="SSF53335">
    <property type="entry name" value="S-adenosyl-L-methionine-dependent methyltransferases"/>
    <property type="match status" value="1"/>
</dbReference>
<evidence type="ECO:0000313" key="3">
    <source>
        <dbReference type="Proteomes" id="UP001218895"/>
    </source>
</evidence>
<keyword evidence="3" id="KW-1185">Reference proteome</keyword>
<dbReference type="Proteomes" id="UP001218895">
    <property type="component" value="Chromosome"/>
</dbReference>
<evidence type="ECO:0000313" key="2">
    <source>
        <dbReference type="EMBL" id="WFN36781.1"/>
    </source>
</evidence>
<dbReference type="PANTHER" id="PTHR43591:SF110">
    <property type="entry name" value="RHODANESE DOMAIN-CONTAINING PROTEIN"/>
    <property type="match status" value="1"/>
</dbReference>
<gene>
    <name evidence="2" type="ORF">L1994_11695</name>
</gene>
<dbReference type="GO" id="GO:0032259">
    <property type="term" value="P:methylation"/>
    <property type="evidence" value="ECO:0007669"/>
    <property type="project" value="UniProtKB-KW"/>
</dbReference>
<evidence type="ECO:0000259" key="1">
    <source>
        <dbReference type="Pfam" id="PF08241"/>
    </source>
</evidence>
<dbReference type="InterPro" id="IPR013216">
    <property type="entry name" value="Methyltransf_11"/>
</dbReference>
<dbReference type="InterPro" id="IPR029063">
    <property type="entry name" value="SAM-dependent_MTases_sf"/>
</dbReference>
<proteinExistence type="predicted"/>
<dbReference type="GeneID" id="79951074"/>